<organism evidence="7 8">
    <name type="scientific">Leucocoprinus birnbaumii</name>
    <dbReference type="NCBI Taxonomy" id="56174"/>
    <lineage>
        <taxon>Eukaryota</taxon>
        <taxon>Fungi</taxon>
        <taxon>Dikarya</taxon>
        <taxon>Basidiomycota</taxon>
        <taxon>Agaricomycotina</taxon>
        <taxon>Agaricomycetes</taxon>
        <taxon>Agaricomycetidae</taxon>
        <taxon>Agaricales</taxon>
        <taxon>Agaricineae</taxon>
        <taxon>Agaricaceae</taxon>
        <taxon>Leucocoprinus</taxon>
    </lineage>
</organism>
<protein>
    <recommendedName>
        <fullName evidence="6">RING-type domain-containing protein</fullName>
    </recommendedName>
</protein>
<comment type="caution">
    <text evidence="7">The sequence shown here is derived from an EMBL/GenBank/DDBJ whole genome shotgun (WGS) entry which is preliminary data.</text>
</comment>
<keyword evidence="1" id="KW-0479">Metal-binding</keyword>
<reference evidence="7" key="1">
    <citation type="submission" date="2022-07" db="EMBL/GenBank/DDBJ databases">
        <title>Genome Sequence of Leucocoprinus birnbaumii.</title>
        <authorList>
            <person name="Buettner E."/>
        </authorList>
    </citation>
    <scope>NUCLEOTIDE SEQUENCE</scope>
    <source>
        <strain evidence="7">VT141</strain>
    </source>
</reference>
<sequence length="557" mass="61326">MDPFVFTTEEEGILAAERALDELRVLLHTTSGEGRNIPGSSNSVPSIAQALRGLDQDFALREQLNDLDEMLRMITDSRLARTLIEDENERAAVGVGEDGENVDLLGIIVMTAREVMASQTYDDFDPSSYDQGPDGEAPRYAGEPVVVNRTEIEIPRLARHEDRDRELPPSPLSQFSDLVEPETEPTQVLPQIPTCVVCFGELSPVGRVEVPCGHYYCPGCARSLVDTYVAQPFPAGPLRCCPAPNPPISPRHVLRFLDNNKREQLEEKLVEAETPYDQRIYCPQDTCRKFIDPARVTPSARAAGSVICPNGRFSPCPTMAYNVTLTFRGGKSLTKKTDLILTFDKHTMEGMYDRYHPIAWKVTSFPKGGGGTFKATFTSDLAFSRAQVDGNILESAGYSTHIAPEQETSLTIDDPSPPATYKFTVETGALAECGTGSVPVPQQDWGLSGYWRWQVDESFDSLSVKPMNNFSGFFPKNHQDPTAVIVLTKVPGNTAAIAEFTPVLSAYVATGYQESQIIKAQIQSGLDWGKDLSRPMPLNWRLEESGAGFTLVEDSTE</sequence>
<dbReference type="Gene3D" id="3.30.40.10">
    <property type="entry name" value="Zinc/RING finger domain, C3HC4 (zinc finger)"/>
    <property type="match status" value="1"/>
</dbReference>
<feature type="region of interest" description="Disordered" evidence="5">
    <location>
        <begin position="157"/>
        <end position="181"/>
    </location>
</feature>
<gene>
    <name evidence="7" type="ORF">NP233_g1985</name>
</gene>
<dbReference type="Proteomes" id="UP001213000">
    <property type="component" value="Unassembled WGS sequence"/>
</dbReference>
<evidence type="ECO:0000256" key="1">
    <source>
        <dbReference type="ARBA" id="ARBA00022723"/>
    </source>
</evidence>
<keyword evidence="8" id="KW-1185">Reference proteome</keyword>
<dbReference type="InterPro" id="IPR017907">
    <property type="entry name" value="Znf_RING_CS"/>
</dbReference>
<dbReference type="InterPro" id="IPR001841">
    <property type="entry name" value="Znf_RING"/>
</dbReference>
<keyword evidence="3" id="KW-0862">Zinc</keyword>
<name>A0AAD5W324_9AGAR</name>
<evidence type="ECO:0000256" key="2">
    <source>
        <dbReference type="ARBA" id="ARBA00022771"/>
    </source>
</evidence>
<evidence type="ECO:0000256" key="5">
    <source>
        <dbReference type="SAM" id="MobiDB-lite"/>
    </source>
</evidence>
<feature type="compositionally biased region" description="Basic and acidic residues" evidence="5">
    <location>
        <begin position="157"/>
        <end position="167"/>
    </location>
</feature>
<evidence type="ECO:0000313" key="7">
    <source>
        <dbReference type="EMBL" id="KAJ3574110.1"/>
    </source>
</evidence>
<feature type="region of interest" description="Disordered" evidence="5">
    <location>
        <begin position="121"/>
        <end position="141"/>
    </location>
</feature>
<dbReference type="GO" id="GO:0008270">
    <property type="term" value="F:zinc ion binding"/>
    <property type="evidence" value="ECO:0007669"/>
    <property type="project" value="UniProtKB-KW"/>
</dbReference>
<proteinExistence type="predicted"/>
<evidence type="ECO:0000256" key="3">
    <source>
        <dbReference type="ARBA" id="ARBA00022833"/>
    </source>
</evidence>
<evidence type="ECO:0000313" key="8">
    <source>
        <dbReference type="Proteomes" id="UP001213000"/>
    </source>
</evidence>
<dbReference type="AlphaFoldDB" id="A0AAD5W324"/>
<dbReference type="SUPFAM" id="SSF57850">
    <property type="entry name" value="RING/U-box"/>
    <property type="match status" value="1"/>
</dbReference>
<dbReference type="EMBL" id="JANIEX010000080">
    <property type="protein sequence ID" value="KAJ3574110.1"/>
    <property type="molecule type" value="Genomic_DNA"/>
</dbReference>
<dbReference type="PROSITE" id="PS00518">
    <property type="entry name" value="ZF_RING_1"/>
    <property type="match status" value="1"/>
</dbReference>
<accession>A0AAD5W324</accession>
<evidence type="ECO:0000259" key="6">
    <source>
        <dbReference type="PROSITE" id="PS50089"/>
    </source>
</evidence>
<evidence type="ECO:0000256" key="4">
    <source>
        <dbReference type="PROSITE-ProRule" id="PRU00175"/>
    </source>
</evidence>
<dbReference type="InterPro" id="IPR013083">
    <property type="entry name" value="Znf_RING/FYVE/PHD"/>
</dbReference>
<dbReference type="PROSITE" id="PS50089">
    <property type="entry name" value="ZF_RING_2"/>
    <property type="match status" value="1"/>
</dbReference>
<feature type="domain" description="RING-type" evidence="6">
    <location>
        <begin position="195"/>
        <end position="245"/>
    </location>
</feature>
<keyword evidence="2 4" id="KW-0863">Zinc-finger</keyword>